<feature type="region of interest" description="Disordered" evidence="1">
    <location>
        <begin position="523"/>
        <end position="588"/>
    </location>
</feature>
<dbReference type="InParanoid" id="A0A4Q1BEP1"/>
<evidence type="ECO:0000256" key="1">
    <source>
        <dbReference type="SAM" id="MobiDB-lite"/>
    </source>
</evidence>
<feature type="compositionally biased region" description="Low complexity" evidence="1">
    <location>
        <begin position="40"/>
        <end position="53"/>
    </location>
</feature>
<feature type="compositionally biased region" description="Basic and acidic residues" evidence="1">
    <location>
        <begin position="456"/>
        <end position="466"/>
    </location>
</feature>
<dbReference type="Proteomes" id="UP000289152">
    <property type="component" value="Unassembled WGS sequence"/>
</dbReference>
<feature type="compositionally biased region" description="Polar residues" evidence="1">
    <location>
        <begin position="791"/>
        <end position="808"/>
    </location>
</feature>
<feature type="region of interest" description="Disordered" evidence="1">
    <location>
        <begin position="336"/>
        <end position="381"/>
    </location>
</feature>
<protein>
    <submittedName>
        <fullName evidence="2">Uncharacterized protein</fullName>
    </submittedName>
</protein>
<proteinExistence type="predicted"/>
<feature type="region of interest" description="Disordered" evidence="1">
    <location>
        <begin position="244"/>
        <end position="300"/>
    </location>
</feature>
<feature type="compositionally biased region" description="Polar residues" evidence="1">
    <location>
        <begin position="528"/>
        <end position="538"/>
    </location>
</feature>
<feature type="region of interest" description="Disordered" evidence="1">
    <location>
        <begin position="422"/>
        <end position="488"/>
    </location>
</feature>
<feature type="compositionally biased region" description="Polar residues" evidence="1">
    <location>
        <begin position="547"/>
        <end position="565"/>
    </location>
</feature>
<evidence type="ECO:0000313" key="2">
    <source>
        <dbReference type="EMBL" id="RXK35685.1"/>
    </source>
</evidence>
<feature type="region of interest" description="Disordered" evidence="1">
    <location>
        <begin position="1"/>
        <end position="231"/>
    </location>
</feature>
<feature type="region of interest" description="Disordered" evidence="1">
    <location>
        <begin position="608"/>
        <end position="778"/>
    </location>
</feature>
<dbReference type="EMBL" id="SDIL01000126">
    <property type="protein sequence ID" value="RXK35685.1"/>
    <property type="molecule type" value="Genomic_DNA"/>
</dbReference>
<feature type="compositionally biased region" description="Low complexity" evidence="1">
    <location>
        <begin position="144"/>
        <end position="164"/>
    </location>
</feature>
<reference evidence="2 3" key="1">
    <citation type="submission" date="2016-06" db="EMBL/GenBank/DDBJ databases">
        <title>Evolution of pathogenesis and genome organization in the Tremellales.</title>
        <authorList>
            <person name="Cuomo C."/>
            <person name="Litvintseva A."/>
            <person name="Heitman J."/>
            <person name="Chen Y."/>
            <person name="Sun S."/>
            <person name="Springer D."/>
            <person name="Dromer F."/>
            <person name="Young S."/>
            <person name="Zeng Q."/>
            <person name="Chapman S."/>
            <person name="Gujja S."/>
            <person name="Saif S."/>
            <person name="Birren B."/>
        </authorList>
    </citation>
    <scope>NUCLEOTIDE SEQUENCE [LARGE SCALE GENOMIC DNA]</scope>
    <source>
        <strain evidence="2 3">ATCC 28783</strain>
    </source>
</reference>
<comment type="caution">
    <text evidence="2">The sequence shown here is derived from an EMBL/GenBank/DDBJ whole genome shotgun (WGS) entry which is preliminary data.</text>
</comment>
<accession>A0A4Q1BEP1</accession>
<feature type="compositionally biased region" description="Polar residues" evidence="1">
    <location>
        <begin position="478"/>
        <end position="487"/>
    </location>
</feature>
<feature type="compositionally biased region" description="Polar residues" evidence="1">
    <location>
        <begin position="180"/>
        <end position="201"/>
    </location>
</feature>
<organism evidence="2 3">
    <name type="scientific">Tremella mesenterica</name>
    <name type="common">Jelly fungus</name>
    <dbReference type="NCBI Taxonomy" id="5217"/>
    <lineage>
        <taxon>Eukaryota</taxon>
        <taxon>Fungi</taxon>
        <taxon>Dikarya</taxon>
        <taxon>Basidiomycota</taxon>
        <taxon>Agaricomycotina</taxon>
        <taxon>Tremellomycetes</taxon>
        <taxon>Tremellales</taxon>
        <taxon>Tremellaceae</taxon>
        <taxon>Tremella</taxon>
    </lineage>
</organism>
<dbReference type="AlphaFoldDB" id="A0A4Q1BEP1"/>
<gene>
    <name evidence="2" type="ORF">M231_07058</name>
</gene>
<keyword evidence="3" id="KW-1185">Reference proteome</keyword>
<feature type="compositionally biased region" description="Polar residues" evidence="1">
    <location>
        <begin position="818"/>
        <end position="829"/>
    </location>
</feature>
<feature type="compositionally biased region" description="Acidic residues" evidence="1">
    <location>
        <begin position="342"/>
        <end position="351"/>
    </location>
</feature>
<dbReference type="OrthoDB" id="2564953at2759"/>
<feature type="compositionally biased region" description="Basic and acidic residues" evidence="1">
    <location>
        <begin position="656"/>
        <end position="675"/>
    </location>
</feature>
<sequence>MPPPLLSPLIIQPIIPSPPRPPSARPFSPSPPRENRHTSSRPPSLLLGAPSLPIGTVASSTSMSLSGLPPTPSPKKITEDPTIRPRSGPRTGFFDELETDRARRKRRDSEAKKGQGLGEGEFVNRQQLPTSIRSRRSTSRADSESSTSSASPPLGAASILAALAGNNSRPLSPRTPSIRPAQSFNSINSGIGRSPSITGDTVASPAPSIRSEGNPVNSPRGRRGITNVRSFPRLHQPTVVRTHSGRGVSFLPPPVQVSPSTSGVTFHHPSGEISPARQRSMTSPTLPPYVPEARSRSPGARSLFPARRGMSSAGLGSPDFGNLSAMLRQGRIDVAPRKSSDVVDEPEEYMEEPSVLDIDQSAEPVEPIPFTGETSEPPELAMVKEPEERIDSEFTTFAEAEEVLSPELVGHTEPVEDVNLISLEESEPATPRNGPPAVLEPPRPVDILEDGMSDLPRSDERTDDVPRNVVESLAQPDDLTTSINSVEATEPAKVVEPVKPLEPIESTLSILPQAPVEVEAMPKIAESPQPSISQQNAQPHGPLPISNVPTFEDSNTSKPVNNSPERASPAVDMTRQVAEAFGAPEPSPRLKSIMALSEFVQSFNSVQSPAPIQITPPVNSSDPVGDTEHSHADEESEAAPVEDPHEPIGLPSSAESDAKSDDLHEVPHEAGEKPRPKLWITLDEIDQSPNDLPPLPSMTPSEYMTASPGFSIKSAVPSSESHTPSGILDSPVESVHPLIQPQSPEHVSGHAGAITKEILDENSTSEGSSDSGTIDEHVLNEVVHPSHETITDQLRLSSSDAPDSSQVPISPPHPDCNNEANSKPSNLSSAHAELATEVESESEACPVSESNENYDLPYVPRTTSKLTRPTFNIDQLTRSPGSSDRLSFTLSASLSRSTTIPFSQSRRIELDLAWPSEPQNLTWIPGRRYVPDWQLRYVGPHHRLGSPTVGEVVEESREQVRGLVRRLPIVGRVAGWL</sequence>
<name>A0A4Q1BEP1_TREME</name>
<feature type="compositionally biased region" description="Polar residues" evidence="1">
    <location>
        <begin position="761"/>
        <end position="772"/>
    </location>
</feature>
<dbReference type="VEuPathDB" id="FungiDB:TREMEDRAFT_62932"/>
<evidence type="ECO:0000313" key="3">
    <source>
        <dbReference type="Proteomes" id="UP000289152"/>
    </source>
</evidence>
<feature type="compositionally biased region" description="Polar residues" evidence="1">
    <location>
        <begin position="608"/>
        <end position="622"/>
    </location>
</feature>
<feature type="region of interest" description="Disordered" evidence="1">
    <location>
        <begin position="791"/>
        <end position="862"/>
    </location>
</feature>
<feature type="compositionally biased region" description="Pro residues" evidence="1">
    <location>
        <begin position="15"/>
        <end position="32"/>
    </location>
</feature>